<dbReference type="EMBL" id="AODH01000012">
    <property type="protein sequence ID" value="EUJ41362.1"/>
    <property type="molecule type" value="Genomic_DNA"/>
</dbReference>
<keyword evidence="7" id="KW-0456">Lyase</keyword>
<dbReference type="Proteomes" id="UP000019243">
    <property type="component" value="Unassembled WGS sequence"/>
</dbReference>
<dbReference type="InterPro" id="IPR018146">
    <property type="entry name" value="Glyoxalase_1_CS"/>
</dbReference>
<evidence type="ECO:0000313" key="8">
    <source>
        <dbReference type="Proteomes" id="UP000019243"/>
    </source>
</evidence>
<dbReference type="InterPro" id="IPR004360">
    <property type="entry name" value="Glyas_Fos-R_dOase_dom"/>
</dbReference>
<evidence type="ECO:0000256" key="2">
    <source>
        <dbReference type="ARBA" id="ARBA00030291"/>
    </source>
</evidence>
<gene>
    <name evidence="7" type="ORF">BCAMP_03610</name>
</gene>
<dbReference type="InterPro" id="IPR029068">
    <property type="entry name" value="Glyas_Bleomycin-R_OHBP_Dase"/>
</dbReference>
<dbReference type="PROSITE" id="PS00935">
    <property type="entry name" value="GLYOXALASE_I_2"/>
    <property type="match status" value="1"/>
</dbReference>
<dbReference type="RefSeq" id="WP_035313628.1">
    <property type="nucleotide sequence ID" value="NZ_AODH01000012.1"/>
</dbReference>
<sequence>MAFKMLHTCYRVKNLQESIAFYKEALDFEIVKERDFPDAKFTLVYLSNSLTTDEYELELTYNYDQTEPYTIGTGYGHIAVESDDLEATHARHLAAGFDVGPLKSLANNAASYYFITDPDGYRIEIIQAK</sequence>
<dbReference type="STRING" id="1265861.BCAMP_03610"/>
<dbReference type="PANTHER" id="PTHR46036">
    <property type="entry name" value="LACTOYLGLUTATHIONE LYASE"/>
    <property type="match status" value="1"/>
</dbReference>
<dbReference type="PANTHER" id="PTHR46036:SF5">
    <property type="entry name" value="LACTOYLGLUTATHIONE LYASE"/>
    <property type="match status" value="1"/>
</dbReference>
<dbReference type="AlphaFoldDB" id="W7CWL8"/>
<proteinExistence type="predicted"/>
<dbReference type="GO" id="GO:0004462">
    <property type="term" value="F:lactoylglutathione lyase activity"/>
    <property type="evidence" value="ECO:0007669"/>
    <property type="project" value="InterPro"/>
</dbReference>
<feature type="domain" description="VOC" evidence="6">
    <location>
        <begin position="4"/>
        <end position="128"/>
    </location>
</feature>
<evidence type="ECO:0000256" key="1">
    <source>
        <dbReference type="ARBA" id="ARBA00022723"/>
    </source>
</evidence>
<dbReference type="SUPFAM" id="SSF54593">
    <property type="entry name" value="Glyoxalase/Bleomycin resistance protein/Dihydroxybiphenyl dioxygenase"/>
    <property type="match status" value="1"/>
</dbReference>
<keyword evidence="1" id="KW-0479">Metal-binding</keyword>
<dbReference type="GO" id="GO:0005737">
    <property type="term" value="C:cytoplasm"/>
    <property type="evidence" value="ECO:0007669"/>
    <property type="project" value="TreeGrafter"/>
</dbReference>
<evidence type="ECO:0000256" key="5">
    <source>
        <dbReference type="ARBA" id="ARBA00033298"/>
    </source>
</evidence>
<evidence type="ECO:0000256" key="3">
    <source>
        <dbReference type="ARBA" id="ARBA00030892"/>
    </source>
</evidence>
<dbReference type="OrthoDB" id="192739at2"/>
<organism evidence="7 8">
    <name type="scientific">Brochothrix campestris FSL F6-1037</name>
    <dbReference type="NCBI Taxonomy" id="1265861"/>
    <lineage>
        <taxon>Bacteria</taxon>
        <taxon>Bacillati</taxon>
        <taxon>Bacillota</taxon>
        <taxon>Bacilli</taxon>
        <taxon>Bacillales</taxon>
        <taxon>Listeriaceae</taxon>
        <taxon>Brochothrix</taxon>
    </lineage>
</organism>
<reference evidence="7 8" key="1">
    <citation type="submission" date="2012-12" db="EMBL/GenBank/DDBJ databases">
        <title>Novel taxa of Listeriaceae from agricultural environments in the United States.</title>
        <authorList>
            <person name="den Bakker H.C."/>
            <person name="Allred A."/>
            <person name="Warchocki S."/>
            <person name="Wright E.M."/>
            <person name="Burrell A."/>
            <person name="Nightingale K.K."/>
            <person name="Kephart D."/>
            <person name="Wiedmann M."/>
        </authorList>
    </citation>
    <scope>NUCLEOTIDE SEQUENCE [LARGE SCALE GENOMIC DNA]</scope>
    <source>
        <strain evidence="7 8">FSL F6-1037</strain>
    </source>
</reference>
<dbReference type="InterPro" id="IPR037523">
    <property type="entry name" value="VOC_core"/>
</dbReference>
<keyword evidence="8" id="KW-1185">Reference proteome</keyword>
<comment type="caution">
    <text evidence="7">The sequence shown here is derived from an EMBL/GenBank/DDBJ whole genome shotgun (WGS) entry which is preliminary data.</text>
</comment>
<name>W7CWL8_9LIST</name>
<dbReference type="GO" id="GO:0019243">
    <property type="term" value="P:methylglyoxal catabolic process to D-lactate via S-lactoyl-glutathione"/>
    <property type="evidence" value="ECO:0007669"/>
    <property type="project" value="TreeGrafter"/>
</dbReference>
<evidence type="ECO:0000259" key="6">
    <source>
        <dbReference type="PROSITE" id="PS51819"/>
    </source>
</evidence>
<evidence type="ECO:0000313" key="7">
    <source>
        <dbReference type="EMBL" id="EUJ41362.1"/>
    </source>
</evidence>
<dbReference type="PATRIC" id="fig|1265861.3.peg.703"/>
<evidence type="ECO:0000256" key="4">
    <source>
        <dbReference type="ARBA" id="ARBA00032460"/>
    </source>
</evidence>
<dbReference type="GO" id="GO:0046872">
    <property type="term" value="F:metal ion binding"/>
    <property type="evidence" value="ECO:0007669"/>
    <property type="project" value="UniProtKB-KW"/>
</dbReference>
<accession>W7CWL8</accession>
<dbReference type="PROSITE" id="PS51819">
    <property type="entry name" value="VOC"/>
    <property type="match status" value="1"/>
</dbReference>
<protein>
    <recommendedName>
        <fullName evidence="3">Aldoketomutase</fullName>
    </recommendedName>
    <alternativeName>
        <fullName evidence="2">Ketone-aldehyde mutase</fullName>
    </alternativeName>
    <alternativeName>
        <fullName evidence="4">Methylglyoxalase</fullName>
    </alternativeName>
    <alternativeName>
        <fullName evidence="5">S-D-lactoylglutathione methylglyoxal lyase</fullName>
    </alternativeName>
</protein>
<dbReference type="Gene3D" id="3.10.180.10">
    <property type="entry name" value="2,3-Dihydroxybiphenyl 1,2-Dioxygenase, domain 1"/>
    <property type="match status" value="1"/>
</dbReference>
<dbReference type="Pfam" id="PF00903">
    <property type="entry name" value="Glyoxalase"/>
    <property type="match status" value="1"/>
</dbReference>